<protein>
    <submittedName>
        <fullName evidence="1">HEAT repeat domain-containing protein</fullName>
    </submittedName>
</protein>
<keyword evidence="2" id="KW-1185">Reference proteome</keyword>
<gene>
    <name evidence="1" type="ORF">ACFSUC_09205</name>
</gene>
<reference evidence="2" key="1">
    <citation type="journal article" date="2019" name="Int. J. Syst. Evol. Microbiol.">
        <title>The Global Catalogue of Microorganisms (GCM) 10K type strain sequencing project: providing services to taxonomists for standard genome sequencing and annotation.</title>
        <authorList>
            <consortium name="The Broad Institute Genomics Platform"/>
            <consortium name="The Broad Institute Genome Sequencing Center for Infectious Disease"/>
            <person name="Wu L."/>
            <person name="Ma J."/>
        </authorList>
    </citation>
    <scope>NUCLEOTIDE SEQUENCE [LARGE SCALE GENOMIC DNA]</scope>
    <source>
        <strain evidence="2">KCTC 33676</strain>
    </source>
</reference>
<dbReference type="InterPro" id="IPR011989">
    <property type="entry name" value="ARM-like"/>
</dbReference>
<comment type="caution">
    <text evidence="1">The sequence shown here is derived from an EMBL/GenBank/DDBJ whole genome shotgun (WGS) entry which is preliminary data.</text>
</comment>
<dbReference type="EMBL" id="JBHUMM010000014">
    <property type="protein sequence ID" value="MFD2671783.1"/>
    <property type="molecule type" value="Genomic_DNA"/>
</dbReference>
<name>A0ABW5R9V6_9BACL</name>
<evidence type="ECO:0000313" key="2">
    <source>
        <dbReference type="Proteomes" id="UP001597497"/>
    </source>
</evidence>
<dbReference type="SUPFAM" id="SSF48371">
    <property type="entry name" value="ARM repeat"/>
    <property type="match status" value="1"/>
</dbReference>
<dbReference type="InterPro" id="IPR016024">
    <property type="entry name" value="ARM-type_fold"/>
</dbReference>
<sequence length="173" mass="20092">MEKLDYKMNVEVSILDISNLKQQIMNGNMEEVIRIIEQIAERKERAYIPTLIDYLIETDHNILRNAIAIALSDLKAQESVEPILNLVLHPKTAKNRGTLLYALEGLDCSSHSLVITRMIVDGNFEVSRQAYQLLFHIHPQLSFNVREQCRKIIVDHHKSNQDDWLKEVLELFD</sequence>
<dbReference type="RefSeq" id="WP_379929254.1">
    <property type="nucleotide sequence ID" value="NZ_JBHUMM010000014.1"/>
</dbReference>
<dbReference type="Proteomes" id="UP001597497">
    <property type="component" value="Unassembled WGS sequence"/>
</dbReference>
<accession>A0ABW5R9V6</accession>
<proteinExistence type="predicted"/>
<dbReference type="Gene3D" id="1.25.10.10">
    <property type="entry name" value="Leucine-rich Repeat Variant"/>
    <property type="match status" value="1"/>
</dbReference>
<organism evidence="1 2">
    <name type="scientific">Marinicrinis sediminis</name>
    <dbReference type="NCBI Taxonomy" id="1652465"/>
    <lineage>
        <taxon>Bacteria</taxon>
        <taxon>Bacillati</taxon>
        <taxon>Bacillota</taxon>
        <taxon>Bacilli</taxon>
        <taxon>Bacillales</taxon>
        <taxon>Paenibacillaceae</taxon>
    </lineage>
</organism>
<evidence type="ECO:0000313" key="1">
    <source>
        <dbReference type="EMBL" id="MFD2671783.1"/>
    </source>
</evidence>